<dbReference type="EMBL" id="JBIQWL010000009">
    <property type="protein sequence ID" value="MFH8252417.1"/>
    <property type="molecule type" value="Genomic_DNA"/>
</dbReference>
<sequence>MGTRQATRSPVRRLSIAGAAVVVAVVAAALVVPTVATARVDLPDKTPAELVQFAAASHVSRMTGTIEQSSDLGLPDLSSLTAGSSAGKDSSADALDLVTGSHTAKVYLDGDRARLQVLDRLAERDVYVDHAAKQGWFVDSETKTATHYTATGGDAGSPVPQPTATPQQMLDDALAKLGESTDISVGTDGRVAGRDAYELVLVPKDAESLVGEVRFAIDGATGAALDASVTARGADQPAFEVVFTQVAFSAPDAATLAYTPAPGFTVEEKTLPSHSEHGATPEAGADAAQRPVVHGEGWTAVVELPQSDAKAGAAGEDAAMIEKLTRPVAGGRVLETALVTVFFADDGRVFAGAVGADRLAQVAAGG</sequence>
<proteinExistence type="predicted"/>
<comment type="caution">
    <text evidence="1">The sequence shown here is derived from an EMBL/GenBank/DDBJ whole genome shotgun (WGS) entry which is preliminary data.</text>
</comment>
<keyword evidence="1" id="KW-0449">Lipoprotein</keyword>
<protein>
    <submittedName>
        <fullName evidence="1">Outer membrane lipoprotein carrier protein LolA</fullName>
    </submittedName>
</protein>
<gene>
    <name evidence="1" type="ORF">ACH3VR_18770</name>
</gene>
<organism evidence="1 2">
    <name type="scientific">Microbacterium alkaliflavum</name>
    <dbReference type="NCBI Taxonomy" id="3248839"/>
    <lineage>
        <taxon>Bacteria</taxon>
        <taxon>Bacillati</taxon>
        <taxon>Actinomycetota</taxon>
        <taxon>Actinomycetes</taxon>
        <taxon>Micrococcales</taxon>
        <taxon>Microbacteriaceae</taxon>
        <taxon>Microbacterium</taxon>
    </lineage>
</organism>
<dbReference type="Proteomes" id="UP001610861">
    <property type="component" value="Unassembled WGS sequence"/>
</dbReference>
<dbReference type="RefSeq" id="WP_397557847.1">
    <property type="nucleotide sequence ID" value="NZ_JBIQWL010000009.1"/>
</dbReference>
<name>A0ABW7QC11_9MICO</name>
<evidence type="ECO:0000313" key="1">
    <source>
        <dbReference type="EMBL" id="MFH8252417.1"/>
    </source>
</evidence>
<accession>A0ABW7QC11</accession>
<keyword evidence="2" id="KW-1185">Reference proteome</keyword>
<evidence type="ECO:0000313" key="2">
    <source>
        <dbReference type="Proteomes" id="UP001610861"/>
    </source>
</evidence>
<reference evidence="1 2" key="1">
    <citation type="submission" date="2024-09" db="EMBL/GenBank/DDBJ databases">
        <authorList>
            <person name="Pan X."/>
        </authorList>
    </citation>
    <scope>NUCLEOTIDE SEQUENCE [LARGE SCALE GENOMIC DNA]</scope>
    <source>
        <strain evidence="1 2">B2969</strain>
    </source>
</reference>
<dbReference type="Gene3D" id="2.50.20.10">
    <property type="entry name" value="Lipoprotein localisation LolA/LolB/LppX"/>
    <property type="match status" value="1"/>
</dbReference>